<evidence type="ECO:0000256" key="1">
    <source>
        <dbReference type="SAM" id="SignalP"/>
    </source>
</evidence>
<comment type="caution">
    <text evidence="2">The sequence shown here is derived from an EMBL/GenBank/DDBJ whole genome shotgun (WGS) entry which is preliminary data.</text>
</comment>
<sequence length="300" mass="34157">MKVFTVALLFAMLGAGVAIAQDVKLPAREPEVLKAKFSFDYWGKLELSGIVRSRSDKNVFWIHNDSGDQPRVFAIDSLGKFYQSARYRNYEGITIAGATDVDWEDITMDDKGNLVIADVGNNYNDRRDLVLYVVPEPSPIASNTTFLKKLFFKYPDQKVYNAKTNFNFDCEAVFFADGKFHMLSKDRADTFTRLYRMDAEKTDEVNTLTLLDKFNIGGKVTAADATEDGNRLVVITYKAIWMFERKGPGSSWLTGDVWWLPVKAPQIESVCFKDDRTLWLLDEEAAVLYEVPVSKLMKVR</sequence>
<dbReference type="Proteomes" id="UP000189739">
    <property type="component" value="Unassembled WGS sequence"/>
</dbReference>
<dbReference type="EMBL" id="MBTF01000012">
    <property type="protein sequence ID" value="OOQ59453.1"/>
    <property type="molecule type" value="Genomic_DNA"/>
</dbReference>
<organism evidence="2 3">
    <name type="scientific">Mucilaginibacter pedocola</name>
    <dbReference type="NCBI Taxonomy" id="1792845"/>
    <lineage>
        <taxon>Bacteria</taxon>
        <taxon>Pseudomonadati</taxon>
        <taxon>Bacteroidota</taxon>
        <taxon>Sphingobacteriia</taxon>
        <taxon>Sphingobacteriales</taxon>
        <taxon>Sphingobacteriaceae</taxon>
        <taxon>Mucilaginibacter</taxon>
    </lineage>
</organism>
<dbReference type="STRING" id="1792845.BC343_04530"/>
<accession>A0A1S9PES8</accession>
<protein>
    <recommendedName>
        <fullName evidence="4">Phytase-like domain-containing protein</fullName>
    </recommendedName>
</protein>
<dbReference type="RefSeq" id="WP_078348183.1">
    <property type="nucleotide sequence ID" value="NZ_MBTF01000012.1"/>
</dbReference>
<reference evidence="2 3" key="1">
    <citation type="submission" date="2016-07" db="EMBL/GenBank/DDBJ databases">
        <title>Genomic analysis of zinc-resistant bacterium Mucilaginibacter pedocola TBZ30.</title>
        <authorList>
            <person name="Huang J."/>
            <person name="Tang J."/>
        </authorList>
    </citation>
    <scope>NUCLEOTIDE SEQUENCE [LARGE SCALE GENOMIC DNA]</scope>
    <source>
        <strain evidence="2 3">TBZ30</strain>
    </source>
</reference>
<evidence type="ECO:0008006" key="4">
    <source>
        <dbReference type="Google" id="ProtNLM"/>
    </source>
</evidence>
<dbReference type="AlphaFoldDB" id="A0A1S9PES8"/>
<dbReference type="SUPFAM" id="SSF50956">
    <property type="entry name" value="Thermostable phytase (3-phytase)"/>
    <property type="match status" value="1"/>
</dbReference>
<keyword evidence="1" id="KW-0732">Signal</keyword>
<feature type="signal peptide" evidence="1">
    <location>
        <begin position="1"/>
        <end position="20"/>
    </location>
</feature>
<proteinExistence type="predicted"/>
<keyword evidence="3" id="KW-1185">Reference proteome</keyword>
<feature type="chain" id="PRO_5012210657" description="Phytase-like domain-containing protein" evidence="1">
    <location>
        <begin position="21"/>
        <end position="300"/>
    </location>
</feature>
<dbReference type="OrthoDB" id="9798438at2"/>
<gene>
    <name evidence="2" type="ORF">BC343_04530</name>
</gene>
<evidence type="ECO:0000313" key="2">
    <source>
        <dbReference type="EMBL" id="OOQ59453.1"/>
    </source>
</evidence>
<name>A0A1S9PES8_9SPHI</name>
<evidence type="ECO:0000313" key="3">
    <source>
        <dbReference type="Proteomes" id="UP000189739"/>
    </source>
</evidence>